<evidence type="ECO:0000313" key="1">
    <source>
        <dbReference type="EMBL" id="BES81232.1"/>
    </source>
</evidence>
<dbReference type="InterPro" id="IPR036610">
    <property type="entry name" value="PEBP-like_sf"/>
</dbReference>
<dbReference type="GeneID" id="89288821"/>
<name>A0ABM8IUI8_9CREN</name>
<dbReference type="SUPFAM" id="SSF49777">
    <property type="entry name" value="PEBP-like"/>
    <property type="match status" value="1"/>
</dbReference>
<dbReference type="PANTHER" id="PTHR30289:SF1">
    <property type="entry name" value="PEBP (PHOSPHATIDYLETHANOLAMINE-BINDING PROTEIN) FAMILY PROTEIN"/>
    <property type="match status" value="1"/>
</dbReference>
<dbReference type="CDD" id="cd00865">
    <property type="entry name" value="PEBP_bact_arch"/>
    <property type="match status" value="1"/>
</dbReference>
<proteinExistence type="predicted"/>
<organism evidence="1 2">
    <name type="scientific">Pyrodictium abyssi</name>
    <dbReference type="NCBI Taxonomy" id="54256"/>
    <lineage>
        <taxon>Archaea</taxon>
        <taxon>Thermoproteota</taxon>
        <taxon>Thermoprotei</taxon>
        <taxon>Desulfurococcales</taxon>
        <taxon>Pyrodictiaceae</taxon>
        <taxon>Pyrodictium</taxon>
    </lineage>
</organism>
<dbReference type="InterPro" id="IPR005247">
    <property type="entry name" value="YbhB_YbcL/LppC-like"/>
</dbReference>
<dbReference type="PANTHER" id="PTHR30289">
    <property type="entry name" value="UNCHARACTERIZED PROTEIN YBCL-RELATED"/>
    <property type="match status" value="1"/>
</dbReference>
<evidence type="ECO:0008006" key="3">
    <source>
        <dbReference type="Google" id="ProtNLM"/>
    </source>
</evidence>
<dbReference type="NCBIfam" id="TIGR00481">
    <property type="entry name" value="YbhB/YbcL family Raf kinase inhibitor-like protein"/>
    <property type="match status" value="1"/>
</dbReference>
<reference evidence="1 2" key="1">
    <citation type="submission" date="2023-09" db="EMBL/GenBank/DDBJ databases">
        <title>Pyrofollis japonicus gen. nov. sp. nov., a novel member of the family Pyrodictiaceae isolated from the Iheya North hydrothermal field.</title>
        <authorList>
            <person name="Miyazaki U."/>
            <person name="Sanari M."/>
            <person name="Tame A."/>
            <person name="Kitajima M."/>
            <person name="Okamoto A."/>
            <person name="Sawayama S."/>
            <person name="Miyazaki J."/>
            <person name="Takai K."/>
            <person name="Nakagawa S."/>
        </authorList>
    </citation>
    <scope>NUCLEOTIDE SEQUENCE [LARGE SCALE GENOMIC DNA]</scope>
    <source>
        <strain evidence="1 2">AV2</strain>
    </source>
</reference>
<dbReference type="Proteomes" id="UP001341135">
    <property type="component" value="Chromosome"/>
</dbReference>
<dbReference type="InterPro" id="IPR008914">
    <property type="entry name" value="PEBP"/>
</dbReference>
<dbReference type="Pfam" id="PF01161">
    <property type="entry name" value="PBP"/>
    <property type="match status" value="1"/>
</dbReference>
<keyword evidence="2" id="KW-1185">Reference proteome</keyword>
<sequence>MAQRHTVKAIILAASIAVAVAAAIYTSKNPHEARPVPLPDLVAGAPESITVSSPAFPRGGTIPAKYTCDGADVSPPLAIENVPAQARSLLLLVYDPDAPGGVFVHWVLYDVPRGLSALPEGVPRDPAVEGLGLQGRNGFGKTGYNGPCPPRGDRPHRYVFLVIALDVESLGLEPGSPWSAVLDRASGHVVAYGYTYGVYARQG</sequence>
<dbReference type="RefSeq" id="WP_338252149.1">
    <property type="nucleotide sequence ID" value="NZ_AP028907.1"/>
</dbReference>
<dbReference type="Gene3D" id="3.90.280.10">
    <property type="entry name" value="PEBP-like"/>
    <property type="match status" value="1"/>
</dbReference>
<accession>A0ABM8IUI8</accession>
<evidence type="ECO:0000313" key="2">
    <source>
        <dbReference type="Proteomes" id="UP001341135"/>
    </source>
</evidence>
<dbReference type="EMBL" id="AP028907">
    <property type="protein sequence ID" value="BES81232.1"/>
    <property type="molecule type" value="Genomic_DNA"/>
</dbReference>
<protein>
    <recommendedName>
        <fullName evidence="3">YbhB/YbcL family Raf kinase inhibitor-like protein</fullName>
    </recommendedName>
</protein>
<gene>
    <name evidence="1" type="ORF">PABY_07990</name>
</gene>